<evidence type="ECO:0000313" key="1">
    <source>
        <dbReference type="EMBL" id="CRL05767.1"/>
    </source>
</evidence>
<reference evidence="1 2" key="1">
    <citation type="submission" date="2015-04" db="EMBL/GenBank/DDBJ databases">
        <authorList>
            <person name="Syromyatnikov M.Y."/>
            <person name="Popov V.N."/>
        </authorList>
    </citation>
    <scope>NUCLEOTIDE SEQUENCE [LARGE SCALE GENOMIC DNA]</scope>
</reference>
<name>A0A1J1J049_9DIPT</name>
<dbReference type="Proteomes" id="UP000183832">
    <property type="component" value="Unassembled WGS sequence"/>
</dbReference>
<dbReference type="EMBL" id="CVRI01000065">
    <property type="protein sequence ID" value="CRL05767.1"/>
    <property type="molecule type" value="Genomic_DNA"/>
</dbReference>
<sequence length="93" mass="11319">MLISSKGPSHEKIRVLKDRTLNRFLRRSHDFKYLRRQLLLILTNSRVIQEELKKQKCLKWQKLESVEMFSFFLFDWSSLKLSTMELNFKLKTV</sequence>
<proteinExistence type="predicted"/>
<evidence type="ECO:0000313" key="2">
    <source>
        <dbReference type="Proteomes" id="UP000183832"/>
    </source>
</evidence>
<dbReference type="AlphaFoldDB" id="A0A1J1J049"/>
<keyword evidence="2" id="KW-1185">Reference proteome</keyword>
<gene>
    <name evidence="1" type="ORF">CLUMA_CG018795</name>
</gene>
<accession>A0A1J1J049</accession>
<protein>
    <submittedName>
        <fullName evidence="1">CLUMA_CG018795, isoform A</fullName>
    </submittedName>
</protein>
<organism evidence="1 2">
    <name type="scientific">Clunio marinus</name>
    <dbReference type="NCBI Taxonomy" id="568069"/>
    <lineage>
        <taxon>Eukaryota</taxon>
        <taxon>Metazoa</taxon>
        <taxon>Ecdysozoa</taxon>
        <taxon>Arthropoda</taxon>
        <taxon>Hexapoda</taxon>
        <taxon>Insecta</taxon>
        <taxon>Pterygota</taxon>
        <taxon>Neoptera</taxon>
        <taxon>Endopterygota</taxon>
        <taxon>Diptera</taxon>
        <taxon>Nematocera</taxon>
        <taxon>Chironomoidea</taxon>
        <taxon>Chironomidae</taxon>
        <taxon>Clunio</taxon>
    </lineage>
</organism>